<dbReference type="Proteomes" id="UP000185511">
    <property type="component" value="Chromosome"/>
</dbReference>
<proteinExistence type="predicted"/>
<dbReference type="EMBL" id="CP016076">
    <property type="protein sequence ID" value="APU13343.1"/>
    <property type="molecule type" value="Genomic_DNA"/>
</dbReference>
<gene>
    <name evidence="1" type="ORF">UA74_06350</name>
</gene>
<sequence length="105" mass="10939">MGNDNMEVDPPALRARSPQFDAAADQLEGAGTSIDGIVSTEGECWGGDESGMTFATDYVPAAQAAQENISALVEALRGIKLQLDAAADTWESIDQDAADGFSQMA</sequence>
<evidence type="ECO:0000313" key="1">
    <source>
        <dbReference type="EMBL" id="APU13343.1"/>
    </source>
</evidence>
<evidence type="ECO:0008006" key="3">
    <source>
        <dbReference type="Google" id="ProtNLM"/>
    </source>
</evidence>
<dbReference type="InterPro" id="IPR036689">
    <property type="entry name" value="ESAT-6-like_sf"/>
</dbReference>
<name>A0AAC9PQR8_9PSEU</name>
<dbReference type="InterPro" id="IPR022536">
    <property type="entry name" value="EspC"/>
</dbReference>
<dbReference type="GO" id="GO:0009306">
    <property type="term" value="P:protein secretion"/>
    <property type="evidence" value="ECO:0007669"/>
    <property type="project" value="InterPro"/>
</dbReference>
<dbReference type="RefSeq" id="WP_083682972.1">
    <property type="nucleotide sequence ID" value="NZ_CP016076.1"/>
</dbReference>
<dbReference type="Pfam" id="PF10824">
    <property type="entry name" value="T7SS_ESX_EspC"/>
    <property type="match status" value="1"/>
</dbReference>
<evidence type="ECO:0000313" key="2">
    <source>
        <dbReference type="Proteomes" id="UP000185511"/>
    </source>
</evidence>
<dbReference type="Gene3D" id="1.10.287.1060">
    <property type="entry name" value="ESAT-6-like"/>
    <property type="match status" value="1"/>
</dbReference>
<keyword evidence="2" id="KW-1185">Reference proteome</keyword>
<dbReference type="SUPFAM" id="SSF140453">
    <property type="entry name" value="EsxAB dimer-like"/>
    <property type="match status" value="1"/>
</dbReference>
<dbReference type="AlphaFoldDB" id="A0AAC9PQR8"/>
<dbReference type="KEGG" id="acad:UA74_06350"/>
<protein>
    <recommendedName>
        <fullName evidence="3">WXG100 family type VII secretion target</fullName>
    </recommendedName>
</protein>
<reference evidence="2" key="1">
    <citation type="submission" date="2016-06" db="EMBL/GenBank/DDBJ databases">
        <title>Complete genome sequence of Actinoalloteichus fjordicus DSM 46855 (=ADI127-17), type strain of the new species Actinoalloteichus fjordicus.</title>
        <authorList>
            <person name="Ruckert C."/>
            <person name="Nouioui I."/>
            <person name="Willmese J."/>
            <person name="van Wezel G."/>
            <person name="Klenk H.-P."/>
            <person name="Kalinowski J."/>
            <person name="Zotchev S.B."/>
        </authorList>
    </citation>
    <scope>NUCLEOTIDE SEQUENCE [LARGE SCALE GENOMIC DNA]</scope>
    <source>
        <strain evidence="2">ADI127-7</strain>
    </source>
</reference>
<organism evidence="1 2">
    <name type="scientific">Actinoalloteichus fjordicus</name>
    <dbReference type="NCBI Taxonomy" id="1612552"/>
    <lineage>
        <taxon>Bacteria</taxon>
        <taxon>Bacillati</taxon>
        <taxon>Actinomycetota</taxon>
        <taxon>Actinomycetes</taxon>
        <taxon>Pseudonocardiales</taxon>
        <taxon>Pseudonocardiaceae</taxon>
        <taxon>Actinoalloteichus</taxon>
    </lineage>
</organism>
<accession>A0AAC9PQR8</accession>